<organism evidence="15 16">
    <name type="scientific">Rhypophila decipiens</name>
    <dbReference type="NCBI Taxonomy" id="261697"/>
    <lineage>
        <taxon>Eukaryota</taxon>
        <taxon>Fungi</taxon>
        <taxon>Dikarya</taxon>
        <taxon>Ascomycota</taxon>
        <taxon>Pezizomycotina</taxon>
        <taxon>Sordariomycetes</taxon>
        <taxon>Sordariomycetidae</taxon>
        <taxon>Sordariales</taxon>
        <taxon>Naviculisporaceae</taxon>
        <taxon>Rhypophila</taxon>
    </lineage>
</organism>
<feature type="region of interest" description="Disordered" evidence="11">
    <location>
        <begin position="184"/>
        <end position="231"/>
    </location>
</feature>
<dbReference type="Pfam" id="PF00271">
    <property type="entry name" value="Helicase_C"/>
    <property type="match status" value="1"/>
</dbReference>
<dbReference type="InterPro" id="IPR000629">
    <property type="entry name" value="RNA-helicase_DEAD-box_CS"/>
</dbReference>
<dbReference type="CDD" id="cd17966">
    <property type="entry name" value="DEADc_DDX5_DDX17"/>
    <property type="match status" value="1"/>
</dbReference>
<dbReference type="InterPro" id="IPR036274">
    <property type="entry name" value="HR1_rpt_sf"/>
</dbReference>
<feature type="region of interest" description="Disordered" evidence="11">
    <location>
        <begin position="25"/>
        <end position="61"/>
    </location>
</feature>
<dbReference type="InterPro" id="IPR014014">
    <property type="entry name" value="RNA_helicase_DEAD_Q_motif"/>
</dbReference>
<dbReference type="FunFam" id="3.40.1190.20:FF:000034">
    <property type="entry name" value="Putative hydroxymethylpyrimidine/ phosphomethylpyrimidine kinase 2"/>
    <property type="match status" value="1"/>
</dbReference>
<dbReference type="CDD" id="cd19367">
    <property type="entry name" value="TenA_C_ScTHI20-like"/>
    <property type="match status" value="1"/>
</dbReference>
<evidence type="ECO:0000256" key="2">
    <source>
        <dbReference type="ARBA" id="ARBA00008878"/>
    </source>
</evidence>
<dbReference type="CDD" id="cd01169">
    <property type="entry name" value="HMPP_kinase"/>
    <property type="match status" value="1"/>
</dbReference>
<keyword evidence="8" id="KW-0539">Nucleus</keyword>
<name>A0AAN6YF03_9PEZI</name>
<evidence type="ECO:0000256" key="11">
    <source>
        <dbReference type="SAM" id="MobiDB-lite"/>
    </source>
</evidence>
<comment type="subcellular location">
    <subcellularLocation>
        <location evidence="1">Nucleus</location>
    </subcellularLocation>
</comment>
<dbReference type="GO" id="GO:0005634">
    <property type="term" value="C:nucleus"/>
    <property type="evidence" value="ECO:0007669"/>
    <property type="project" value="UniProtKB-SubCell"/>
</dbReference>
<evidence type="ECO:0000259" key="12">
    <source>
        <dbReference type="PROSITE" id="PS51192"/>
    </source>
</evidence>
<dbReference type="SUPFAM" id="SSF48371">
    <property type="entry name" value="ARM repeat"/>
    <property type="match status" value="1"/>
</dbReference>
<dbReference type="FunFam" id="1.20.910.10:FF:000003">
    <property type="entry name" value="Hydroxymethylpyrimidine/phosphomethylpyrimidine kinase THI20"/>
    <property type="match status" value="1"/>
</dbReference>
<dbReference type="GO" id="GO:0038203">
    <property type="term" value="P:TORC2 signaling"/>
    <property type="evidence" value="ECO:0007669"/>
    <property type="project" value="TreeGrafter"/>
</dbReference>
<keyword evidence="6" id="KW-0347">Helicase</keyword>
<comment type="caution">
    <text evidence="15">The sequence shown here is derived from an EMBL/GenBank/DDBJ whole genome shotgun (WGS) entry which is preliminary data.</text>
</comment>
<dbReference type="InterPro" id="IPR029452">
    <property type="entry name" value="RICTOR_V"/>
</dbReference>
<feature type="region of interest" description="Disordered" evidence="11">
    <location>
        <begin position="1"/>
        <end position="20"/>
    </location>
</feature>
<dbReference type="SUPFAM" id="SSF52540">
    <property type="entry name" value="P-loop containing nucleoside triphosphate hydrolases"/>
    <property type="match status" value="1"/>
</dbReference>
<feature type="compositionally biased region" description="Low complexity" evidence="11">
    <location>
        <begin position="185"/>
        <end position="199"/>
    </location>
</feature>
<feature type="compositionally biased region" description="Acidic residues" evidence="11">
    <location>
        <begin position="1334"/>
        <end position="1343"/>
    </location>
</feature>
<dbReference type="InterPro" id="IPR028267">
    <property type="entry name" value="Pianissimo_N"/>
</dbReference>
<dbReference type="PROSITE" id="PS00039">
    <property type="entry name" value="DEAD_ATP_HELICASE"/>
    <property type="match status" value="1"/>
</dbReference>
<dbReference type="InterPro" id="IPR011545">
    <property type="entry name" value="DEAD/DEAH_box_helicase_dom"/>
</dbReference>
<dbReference type="InterPro" id="IPR029451">
    <property type="entry name" value="RICTOR_M"/>
</dbReference>
<dbReference type="GO" id="GO:0003676">
    <property type="term" value="F:nucleic acid binding"/>
    <property type="evidence" value="ECO:0007669"/>
    <property type="project" value="InterPro"/>
</dbReference>
<dbReference type="PROSITE" id="PS51194">
    <property type="entry name" value="HELICASE_CTER"/>
    <property type="match status" value="1"/>
</dbReference>
<dbReference type="FunFam" id="3.40.50.300:FF:000008">
    <property type="entry name" value="ATP-dependent RNA helicase RhlB"/>
    <property type="match status" value="1"/>
</dbReference>
<dbReference type="EMBL" id="MU858060">
    <property type="protein sequence ID" value="KAK4217395.1"/>
    <property type="molecule type" value="Genomic_DNA"/>
</dbReference>
<dbReference type="SMART" id="SM01303">
    <property type="entry name" value="RasGEF_N_2"/>
    <property type="match status" value="1"/>
</dbReference>
<dbReference type="Pfam" id="PF03070">
    <property type="entry name" value="TENA_THI-4"/>
    <property type="match status" value="1"/>
</dbReference>
<keyword evidence="7" id="KW-0067">ATP-binding</keyword>
<dbReference type="Proteomes" id="UP001301769">
    <property type="component" value="Unassembled WGS sequence"/>
</dbReference>
<proteinExistence type="inferred from homology"/>
<dbReference type="InterPro" id="IPR029056">
    <property type="entry name" value="Ribokinase-like"/>
</dbReference>
<evidence type="ECO:0000313" key="16">
    <source>
        <dbReference type="Proteomes" id="UP001301769"/>
    </source>
</evidence>
<dbReference type="EC" id="3.6.4.13" evidence="3"/>
<feature type="domain" description="Helicase ATP-binding" evidence="12">
    <location>
        <begin position="2064"/>
        <end position="2239"/>
    </location>
</feature>
<protein>
    <recommendedName>
        <fullName evidence="3">RNA helicase</fullName>
        <ecNumber evidence="3">3.6.4.13</ecNumber>
    </recommendedName>
</protein>
<dbReference type="GO" id="GO:0009228">
    <property type="term" value="P:thiamine biosynthetic process"/>
    <property type="evidence" value="ECO:0007669"/>
    <property type="project" value="InterPro"/>
</dbReference>
<feature type="region of interest" description="Disordered" evidence="11">
    <location>
        <begin position="1229"/>
        <end position="1248"/>
    </location>
</feature>
<reference evidence="15" key="2">
    <citation type="submission" date="2023-05" db="EMBL/GenBank/DDBJ databases">
        <authorList>
            <consortium name="Lawrence Berkeley National Laboratory"/>
            <person name="Steindorff A."/>
            <person name="Hensen N."/>
            <person name="Bonometti L."/>
            <person name="Westerberg I."/>
            <person name="Brannstrom I.O."/>
            <person name="Guillou S."/>
            <person name="Cros-Aarteil S."/>
            <person name="Calhoun S."/>
            <person name="Haridas S."/>
            <person name="Kuo A."/>
            <person name="Mondo S."/>
            <person name="Pangilinan J."/>
            <person name="Riley R."/>
            <person name="Labutti K."/>
            <person name="Andreopoulos B."/>
            <person name="Lipzen A."/>
            <person name="Chen C."/>
            <person name="Yanf M."/>
            <person name="Daum C."/>
            <person name="Ng V."/>
            <person name="Clum A."/>
            <person name="Ohm R."/>
            <person name="Martin F."/>
            <person name="Silar P."/>
            <person name="Natvig D."/>
            <person name="Lalanne C."/>
            <person name="Gautier V."/>
            <person name="Ament-Velasquez S.L."/>
            <person name="Kruys A."/>
            <person name="Hutchinson M.I."/>
            <person name="Powell A.J."/>
            <person name="Barry K."/>
            <person name="Miller A.N."/>
            <person name="Grigoriev I.V."/>
            <person name="Debuchy R."/>
            <person name="Gladieux P."/>
            <person name="Thoren M.H."/>
            <person name="Johannesson H."/>
        </authorList>
    </citation>
    <scope>NUCLEOTIDE SEQUENCE</scope>
    <source>
        <strain evidence="15">PSN293</strain>
    </source>
</reference>
<dbReference type="Pfam" id="PF14666">
    <property type="entry name" value="RICTOR_M"/>
    <property type="match status" value="1"/>
</dbReference>
<feature type="compositionally biased region" description="Basic and acidic residues" evidence="11">
    <location>
        <begin position="1428"/>
        <end position="1450"/>
    </location>
</feature>
<evidence type="ECO:0000256" key="5">
    <source>
        <dbReference type="ARBA" id="ARBA00022801"/>
    </source>
</evidence>
<dbReference type="InterPro" id="IPR011989">
    <property type="entry name" value="ARM-like"/>
</dbReference>
<dbReference type="InterPro" id="IPR011072">
    <property type="entry name" value="HR1_rho-bd"/>
</dbReference>
<dbReference type="SMART" id="SM01308">
    <property type="entry name" value="RICTOR_N"/>
    <property type="match status" value="1"/>
</dbReference>
<dbReference type="InterPro" id="IPR027574">
    <property type="entry name" value="Thiaminase_II"/>
</dbReference>
<evidence type="ECO:0000256" key="1">
    <source>
        <dbReference type="ARBA" id="ARBA00004123"/>
    </source>
</evidence>
<dbReference type="Gene3D" id="1.20.910.10">
    <property type="entry name" value="Heme oxygenase-like"/>
    <property type="match status" value="1"/>
</dbReference>
<evidence type="ECO:0000259" key="13">
    <source>
        <dbReference type="PROSITE" id="PS51194"/>
    </source>
</evidence>
<dbReference type="SMART" id="SM00487">
    <property type="entry name" value="DEXDc"/>
    <property type="match status" value="1"/>
</dbReference>
<dbReference type="PROSITE" id="PS51195">
    <property type="entry name" value="Q_MOTIF"/>
    <property type="match status" value="1"/>
</dbReference>
<dbReference type="SUPFAM" id="SSF48613">
    <property type="entry name" value="Heme oxygenase-like"/>
    <property type="match status" value="1"/>
</dbReference>
<keyword evidence="5" id="KW-0378">Hydrolase</keyword>
<feature type="short sequence motif" description="Q motif" evidence="10">
    <location>
        <begin position="2033"/>
        <end position="2061"/>
    </location>
</feature>
<dbReference type="InterPro" id="IPR028268">
    <property type="entry name" value="Pianissimo_fam"/>
</dbReference>
<dbReference type="InterPro" id="IPR004399">
    <property type="entry name" value="HMP/HMP-P_kinase_dom"/>
</dbReference>
<dbReference type="PROSITE" id="PS51192">
    <property type="entry name" value="HELICASE_ATP_BIND_1"/>
    <property type="match status" value="1"/>
</dbReference>
<comment type="catalytic activity">
    <reaction evidence="9">
        <text>ATP + H2O = ADP + phosphate + H(+)</text>
        <dbReference type="Rhea" id="RHEA:13065"/>
        <dbReference type="ChEBI" id="CHEBI:15377"/>
        <dbReference type="ChEBI" id="CHEBI:15378"/>
        <dbReference type="ChEBI" id="CHEBI:30616"/>
        <dbReference type="ChEBI" id="CHEBI:43474"/>
        <dbReference type="ChEBI" id="CHEBI:456216"/>
        <dbReference type="EC" id="3.6.4.13"/>
    </reaction>
</comment>
<dbReference type="InterPro" id="IPR016084">
    <property type="entry name" value="Haem_Oase-like_multi-hlx"/>
</dbReference>
<evidence type="ECO:0000256" key="8">
    <source>
        <dbReference type="ARBA" id="ARBA00023242"/>
    </source>
</evidence>
<dbReference type="Pfam" id="PF02185">
    <property type="entry name" value="HR1"/>
    <property type="match status" value="1"/>
</dbReference>
<feature type="compositionally biased region" description="Polar residues" evidence="11">
    <location>
        <begin position="203"/>
        <end position="212"/>
    </location>
</feature>
<dbReference type="NCBIfam" id="TIGR00097">
    <property type="entry name" value="HMP-P_kinase"/>
    <property type="match status" value="1"/>
</dbReference>
<dbReference type="FunFam" id="3.40.50.300:FF:000079">
    <property type="entry name" value="probable ATP-dependent RNA helicase DDX17"/>
    <property type="match status" value="1"/>
</dbReference>
<evidence type="ECO:0000256" key="3">
    <source>
        <dbReference type="ARBA" id="ARBA00012552"/>
    </source>
</evidence>
<feature type="region of interest" description="Disordered" evidence="11">
    <location>
        <begin position="2441"/>
        <end position="2465"/>
    </location>
</feature>
<dbReference type="InterPro" id="IPR014001">
    <property type="entry name" value="Helicase_ATP-bd"/>
</dbReference>
<dbReference type="Gene3D" id="1.25.10.10">
    <property type="entry name" value="Leucine-rich Repeat Variant"/>
    <property type="match status" value="1"/>
</dbReference>
<keyword evidence="4" id="KW-0547">Nucleotide-binding</keyword>
<keyword evidence="16" id="KW-1185">Reference proteome</keyword>
<dbReference type="Gene3D" id="3.40.1190.20">
    <property type="match status" value="1"/>
</dbReference>
<evidence type="ECO:0000259" key="14">
    <source>
        <dbReference type="PROSITE" id="PS51195"/>
    </source>
</evidence>
<dbReference type="Pfam" id="PF00270">
    <property type="entry name" value="DEAD"/>
    <property type="match status" value="1"/>
</dbReference>
<dbReference type="SMART" id="SM00490">
    <property type="entry name" value="HELICc"/>
    <property type="match status" value="1"/>
</dbReference>
<dbReference type="PANTHER" id="PTHR13298:SF11">
    <property type="entry name" value="RAPAMYCIN-INSENSITIVE COMPANION OF MTOR"/>
    <property type="match status" value="1"/>
</dbReference>
<feature type="compositionally biased region" description="Basic and acidic residues" evidence="11">
    <location>
        <begin position="158"/>
        <end position="168"/>
    </location>
</feature>
<dbReference type="GO" id="GO:0050334">
    <property type="term" value="F:thiaminase activity"/>
    <property type="evidence" value="ECO:0007669"/>
    <property type="project" value="InterPro"/>
</dbReference>
<evidence type="ECO:0000256" key="9">
    <source>
        <dbReference type="ARBA" id="ARBA00047984"/>
    </source>
</evidence>
<accession>A0AAN6YF03</accession>
<feature type="domain" description="Helicase C-terminal" evidence="13">
    <location>
        <begin position="2251"/>
        <end position="2416"/>
    </location>
</feature>
<dbReference type="Gene3D" id="1.10.287.160">
    <property type="entry name" value="HR1 repeat"/>
    <property type="match status" value="1"/>
</dbReference>
<dbReference type="CDD" id="cd18787">
    <property type="entry name" value="SF2_C_DEAD"/>
    <property type="match status" value="1"/>
</dbReference>
<dbReference type="SUPFAM" id="SSF53613">
    <property type="entry name" value="Ribokinase-like"/>
    <property type="match status" value="1"/>
</dbReference>
<dbReference type="Pfam" id="PF14663">
    <property type="entry name" value="RasGEF_N_2"/>
    <property type="match status" value="1"/>
</dbReference>
<dbReference type="NCBIfam" id="TIGR04306">
    <property type="entry name" value="salvage_TenA"/>
    <property type="match status" value="1"/>
</dbReference>
<feature type="compositionally biased region" description="Low complexity" evidence="11">
    <location>
        <begin position="213"/>
        <end position="225"/>
    </location>
</feature>
<reference evidence="15" key="1">
    <citation type="journal article" date="2023" name="Mol. Phylogenet. Evol.">
        <title>Genome-scale phylogeny and comparative genomics of the fungal order Sordariales.</title>
        <authorList>
            <person name="Hensen N."/>
            <person name="Bonometti L."/>
            <person name="Westerberg I."/>
            <person name="Brannstrom I.O."/>
            <person name="Guillou S."/>
            <person name="Cros-Aarteil S."/>
            <person name="Calhoun S."/>
            <person name="Haridas S."/>
            <person name="Kuo A."/>
            <person name="Mondo S."/>
            <person name="Pangilinan J."/>
            <person name="Riley R."/>
            <person name="LaButti K."/>
            <person name="Andreopoulos B."/>
            <person name="Lipzen A."/>
            <person name="Chen C."/>
            <person name="Yan M."/>
            <person name="Daum C."/>
            <person name="Ng V."/>
            <person name="Clum A."/>
            <person name="Steindorff A."/>
            <person name="Ohm R.A."/>
            <person name="Martin F."/>
            <person name="Silar P."/>
            <person name="Natvig D.O."/>
            <person name="Lalanne C."/>
            <person name="Gautier V."/>
            <person name="Ament-Velasquez S.L."/>
            <person name="Kruys A."/>
            <person name="Hutchinson M.I."/>
            <person name="Powell A.J."/>
            <person name="Barry K."/>
            <person name="Miller A.N."/>
            <person name="Grigoriev I.V."/>
            <person name="Debuchy R."/>
            <person name="Gladieux P."/>
            <person name="Hiltunen Thoren M."/>
            <person name="Johannesson H."/>
        </authorList>
    </citation>
    <scope>NUCLEOTIDE SEQUENCE</scope>
    <source>
        <strain evidence="15">PSN293</strain>
    </source>
</reference>
<dbReference type="InterPro" id="IPR027417">
    <property type="entry name" value="P-loop_NTPase"/>
</dbReference>
<feature type="region of interest" description="Disordered" evidence="11">
    <location>
        <begin position="155"/>
        <end position="174"/>
    </location>
</feature>
<dbReference type="SMART" id="SM01307">
    <property type="entry name" value="RICTOR_M"/>
    <property type="match status" value="1"/>
</dbReference>
<comment type="similarity">
    <text evidence="2">Belongs to the RICTOR family.</text>
</comment>
<dbReference type="SMART" id="SM01310">
    <property type="entry name" value="RICTOR_V"/>
    <property type="match status" value="1"/>
</dbReference>
<dbReference type="SMART" id="SM00742">
    <property type="entry name" value="Hr1"/>
    <property type="match status" value="1"/>
</dbReference>
<evidence type="ECO:0000256" key="10">
    <source>
        <dbReference type="PROSITE-ProRule" id="PRU00552"/>
    </source>
</evidence>
<evidence type="ECO:0000256" key="6">
    <source>
        <dbReference type="ARBA" id="ARBA00022806"/>
    </source>
</evidence>
<dbReference type="InterPro" id="IPR001650">
    <property type="entry name" value="Helicase_C-like"/>
</dbReference>
<dbReference type="Pfam" id="PF08543">
    <property type="entry name" value="Phos_pyr_kin"/>
    <property type="match status" value="1"/>
</dbReference>
<dbReference type="InterPro" id="IPR016024">
    <property type="entry name" value="ARM-type_fold"/>
</dbReference>
<feature type="region of interest" description="Disordered" evidence="11">
    <location>
        <begin position="75"/>
        <end position="94"/>
    </location>
</feature>
<evidence type="ECO:0000256" key="7">
    <source>
        <dbReference type="ARBA" id="ARBA00022840"/>
    </source>
</evidence>
<dbReference type="InterPro" id="IPR029453">
    <property type="entry name" value="Rictor_IV"/>
</dbReference>
<evidence type="ECO:0000256" key="4">
    <source>
        <dbReference type="ARBA" id="ARBA00022741"/>
    </source>
</evidence>
<feature type="compositionally biased region" description="Acidic residues" evidence="11">
    <location>
        <begin position="1386"/>
        <end position="1421"/>
    </location>
</feature>
<evidence type="ECO:0000313" key="15">
    <source>
        <dbReference type="EMBL" id="KAK4217395.1"/>
    </source>
</evidence>
<dbReference type="GO" id="GO:0005524">
    <property type="term" value="F:ATP binding"/>
    <property type="evidence" value="ECO:0007669"/>
    <property type="project" value="UniProtKB-KW"/>
</dbReference>
<dbReference type="Gene3D" id="3.40.50.300">
    <property type="entry name" value="P-loop containing nucleotide triphosphate hydrolases"/>
    <property type="match status" value="2"/>
</dbReference>
<gene>
    <name evidence="15" type="ORF">QBC37DRAFT_438183</name>
</gene>
<dbReference type="Pfam" id="PF14664">
    <property type="entry name" value="RICTOR_N"/>
    <property type="match status" value="1"/>
</dbReference>
<dbReference type="Pfam" id="PF14668">
    <property type="entry name" value="RICTOR_V"/>
    <property type="match status" value="1"/>
</dbReference>
<feature type="compositionally biased region" description="Low complexity" evidence="11">
    <location>
        <begin position="25"/>
        <end position="38"/>
    </location>
</feature>
<feature type="compositionally biased region" description="Gly residues" evidence="11">
    <location>
        <begin position="2441"/>
        <end position="2455"/>
    </location>
</feature>
<dbReference type="GO" id="GO:0031932">
    <property type="term" value="C:TORC2 complex"/>
    <property type="evidence" value="ECO:0007669"/>
    <property type="project" value="InterPro"/>
</dbReference>
<dbReference type="GO" id="GO:0008972">
    <property type="term" value="F:phosphomethylpyrimidine kinase activity"/>
    <property type="evidence" value="ECO:0007669"/>
    <property type="project" value="InterPro"/>
</dbReference>
<dbReference type="PANTHER" id="PTHR13298">
    <property type="entry name" value="CYTOSOLIC REGULATOR PIANISSIMO"/>
    <property type="match status" value="1"/>
</dbReference>
<dbReference type="InterPro" id="IPR013749">
    <property type="entry name" value="PM/HMP-P_kinase-1"/>
</dbReference>
<feature type="region of interest" description="Disordered" evidence="11">
    <location>
        <begin position="1334"/>
        <end position="1450"/>
    </location>
</feature>
<feature type="domain" description="DEAD-box RNA helicase Q" evidence="14">
    <location>
        <begin position="2033"/>
        <end position="2061"/>
    </location>
</feature>
<feature type="compositionally biased region" description="Polar residues" evidence="11">
    <location>
        <begin position="1"/>
        <end position="17"/>
    </location>
</feature>
<dbReference type="SUPFAM" id="SSF46585">
    <property type="entry name" value="HR1 repeat"/>
    <property type="match status" value="1"/>
</dbReference>
<dbReference type="InterPro" id="IPR004305">
    <property type="entry name" value="Thiaminase-2/PQQC"/>
</dbReference>
<dbReference type="GO" id="GO:0003724">
    <property type="term" value="F:RNA helicase activity"/>
    <property type="evidence" value="ECO:0007669"/>
    <property type="project" value="UniProtKB-EC"/>
</dbReference>
<sequence length="2465" mass="272088">MLSASATPTQKSFASQQPAGAANAAAVAAAAAAAATNAPPAPTSRVSFERDGLQPPAPANGALVRNLSASSVTFAPRGSSLNPSPMPGSFSSELRSQLNISRAGSRLDMVPLEKLEEDADSAQELNLNYLREALSREMKIKEGSENMLEALNTKKAKQTKEQRQRVEAELNSSNQRIKDLRLRITAAQRTRAAPTTPTRTRTDGTLHTSNGLRSPPSASRSGAGSDLEEPTESPTFALAEILQGLEVDGMTPDYYVSRANSLVDLFKRHPTLKYDLVWSIFGLRMQALLLSDSREVVASTYRMLRYAISDTTSLKSIRALNTDYLVTWSLIKDRKADVEREQALKFVRAFLDVKDGVREISRAVVRTIAAVAEEHEERLRPICIETLAEILVRDPQLLIASGGLAPLHEALADGSYKASESLTAVFLYLLDAPERRKYLRAGNELEILFTAFTDDLSSNERFLKQSSKAIASALKTWSGLMNLCMYNFRAIKSMLRSMMVDTGPIRETILDLLYSLFRIKSPAWATSFLAGRRLTTYGRVSNLKSIGGKMANSDLEDDGGEQNFAEHYTALLLAIFIKSGMVPALLKLSQDPENAIIKRKSTLLIGEVLKLSSRLLPPSWSSKLQLLPELFTAAAKLHDENHFIATGVIYQISSVSKTLYRSTSSSYTPSVIPSSSSLEMGGLEEHPKNSSSLNLDEPAFRQLIVDSNVLTSSNYSKWNWDIIIRLIEGPLTIGKRLEEAIKASKFAKRIMSFYRPFKYKFSEIKSSRNTQKYVRAGCSLMHTLLQSPEGIKYLSDNKLLRQVAECLAQCDPTSGLTAQFPMFSKDRLTETLCGGYFPMLGVLSGDPKGNQMLDRWRIFNMMYRIVDLKQRPDLIKLMLANFDYSLQGHSRVLLSKALTAGTKDIRIDATNALRKYATRHRPVLQVSGQEGPGDSKWAIQLLVTQLYDPEIEVCATAVKILEKACNAKNQLEYIVECRPALDHLGEIGAPLLLRFLSTSIGYHYLDGLDYISNEMDDWFLGRNDSYVGVIEASLARSFLLDNGQDNQADNSNHISMFDDELLQDMEADSHVPPHFYRELTRTQEGCKLLRDKGHFDEFAATIRDHGMDSDDPEMIIKVKGCLWAVGNVGSMELGAPFLESCDVVEQIIKIAQNHEIMSLRGTAFFVLGLISRSVHGLEILSEHGWDANCNVMGHSLGYCIPSDLSKLFSLAPWEHLPVTAIQLPDSQKTELNKLPPVPSRPRKVELDPDPTNQRILELVIDMVNMVLYRRARNELMQIKTQQKSDSFKQPRLFRRIMGLLERHHYRLADRSMIVGLFEKSVLRAVVFDEDVYEDGADEDEDSEGDKGLRSDGGGRGGVVITPASGNGTPVTARPRPLSPERRPPAEDEDSSSEEEEEEEDDDDDEDDEEDDEDEDEDEDAAELNSSGDEQRTERQRSVSDPVDLERRNTVRRGLEADQKVIAAHGCYAMTATTALTAQNTLGVHATYTVDPAFVQKSIAACIEDIGVDVVKTGMLSSPEMINAVADALVKYDKPLLVLDPVMIATTGATLLEQDAVKVLIERLFKLATIVTPNVPEAACLLAKCGYDGYDTAEHETETKSDLVAMARKLQSHGPKWVLVKGGHCPFRKDGKVARTEEEKEVVINVLFGENQTIEMEFPYMDSRNTHGTGCSLASAIASNLANGMGIIPAVKAGCEYVDAAIRTAPNLGQGNGPINHFHSVQTLPFAPGHFIEYLLTRPDVAPVWDRFVNHPFVLAMGDGSLPLESFKGYLVQDYLYLIHFARANALAAYKAKTIRDIDASASIVTCTIQEMDLHIKYCKQFGISLEEIEATEEKEACTAYTRYVLDVGNSEDWLALEIAMAPCLLGYAALARLRHDDPNSKRDGNLYWEWIENYVADGYTAAVKTGSDMLERHALLQSPSRIEELVRIFIHATKMEVAFWEIGSNGYSGGGGGGGGYGGGGGGGYGGGGGDRMSALGANLQKQEWDLGTMPKFEKSFYQEHPNVASRSAAEVEKFRRDHAMTVAGRDIPRPVETFDEANFPRYVMDEVKAQGFPAPTAIQSQGWPMALSGRDVVGIAETGSGKTLTYCLPAIVHINAQPLLAPGDGPIVLVLAPTRELAVQIQQEITKFGKSSRIRNTCVYGGVPKGPQIRDLQRGVEVCIATPGRLIDMLESGKTNLRRVTYLVLDEADRMLDMGFEPQIRKIIGQIRPDRQTLMWSATWPKEVRAMASDFLTDFIQVNIGSMELAANHRITQIVEVVSESEKRDKMIKHLEKVMDGKDNTNKILIFTGTKRVADEITRFLRQDGWPALSIHGDKQQNERDWVLDQFKTGKSPIMVATDVASRGIDVRNITHVLNYDYPNNSEDYIHRIGRTGRAGAKGTAITLFTTDNAKQARDLVNVLQEAKQQIDPRLAEMARYGGGGGGGGRYGGYRGRGGGGGYRGGGGGRSGPMGGGANALPVGNRRW</sequence>